<evidence type="ECO:0000256" key="20">
    <source>
        <dbReference type="RuleBase" id="RU363127"/>
    </source>
</evidence>
<evidence type="ECO:0000256" key="8">
    <source>
        <dbReference type="ARBA" id="ARBA00022723"/>
    </source>
</evidence>
<dbReference type="GeneID" id="108674071"/>
<comment type="catalytic activity">
    <reaction evidence="15 20">
        <text>3-O-(beta-D-galactosyl-(1-&gt;3)-beta-D-galactosyl-(1-&gt;4)-beta-D-xylosyl)-L-seryl-[protein] + UDP-alpha-D-glucuronate = 3-O-(beta-D-GlcA-(1-&gt;3)-beta-D-Gal-(1-&gt;3)-beta-D-Gal-(1-&gt;4)-beta-D-Xyl)-L-seryl-[protein] + UDP + H(+)</text>
        <dbReference type="Rhea" id="RHEA:24168"/>
        <dbReference type="Rhea" id="RHEA-COMP:12571"/>
        <dbReference type="Rhea" id="RHEA-COMP:12573"/>
        <dbReference type="ChEBI" id="CHEBI:15378"/>
        <dbReference type="ChEBI" id="CHEBI:58052"/>
        <dbReference type="ChEBI" id="CHEBI:58223"/>
        <dbReference type="ChEBI" id="CHEBI:132090"/>
        <dbReference type="ChEBI" id="CHEBI:132093"/>
        <dbReference type="EC" id="2.4.1.135"/>
    </reaction>
</comment>
<dbReference type="AlphaFoldDB" id="A0A8B7NUM1"/>
<keyword evidence="19" id="KW-1015">Disulfide bond</keyword>
<keyword evidence="7" id="KW-0812">Transmembrane</keyword>
<keyword evidence="8 18" id="KW-0479">Metal-binding</keyword>
<dbReference type="PANTHER" id="PTHR10896:SF50">
    <property type="entry name" value="GALACTOSYLGALACTOSYLXYLOSYLPROTEIN 3-BETA-GLUCURONOSYLTRANSFERASE P"/>
    <property type="match status" value="1"/>
</dbReference>
<evidence type="ECO:0000256" key="17">
    <source>
        <dbReference type="PIRSR" id="PIRSR605027-2"/>
    </source>
</evidence>
<keyword evidence="12" id="KW-0472">Membrane</keyword>
<evidence type="ECO:0000313" key="22">
    <source>
        <dbReference type="RefSeq" id="XP_018017459.1"/>
    </source>
</evidence>
<keyword evidence="9 20" id="KW-0735">Signal-anchor</keyword>
<dbReference type="Pfam" id="PF03360">
    <property type="entry name" value="Glyco_transf_43"/>
    <property type="match status" value="1"/>
</dbReference>
<proteinExistence type="inferred from homology"/>
<sequence>MSVRFTKTMLLYILLIVQVIQITYYLHSNLLYSTNIQCTPEHPTAVHNISDETEAPFMLGNSSLWSGLRSHIKKKYSGLQLPWSSPTVFVVTPTYRRPTQMADLTRLSQTLMNLDFIFWLVVEDGETTQLPVAQLLQRSGLPHRYMAAATPARYRNDPDVGRGVFNRRAALDWLRAHEKRGVLYFADDDNSYDIRLFQQIRSTQKVSVFPVGMILEYGISSPIVRQHKVVGFHDAFQALRKFAVDMAGFAVNLEFLYRKPNATIPLLVSYLEDGFLRALGTSLDDLEPLAHDCTEVLVWHTRTQTPFSPNVAHLPPHSNDTNLPALYANILA</sequence>
<evidence type="ECO:0000256" key="14">
    <source>
        <dbReference type="ARBA" id="ARBA00023211"/>
    </source>
</evidence>
<gene>
    <name evidence="22" type="primary">LOC108674071</name>
</gene>
<keyword evidence="13" id="KW-0325">Glycoprotein</keyword>
<feature type="binding site" evidence="18">
    <location>
        <position position="189"/>
    </location>
    <ligand>
        <name>Mn(2+)</name>
        <dbReference type="ChEBI" id="CHEBI:29035"/>
    </ligand>
</feature>
<dbReference type="FunFam" id="3.90.550.10:FF:000044">
    <property type="entry name" value="Galactosylgalactosylxylosylprotein 3-beta-glucuronosyltransferase"/>
    <property type="match status" value="1"/>
</dbReference>
<evidence type="ECO:0000256" key="12">
    <source>
        <dbReference type="ARBA" id="ARBA00023136"/>
    </source>
</evidence>
<evidence type="ECO:0000256" key="7">
    <source>
        <dbReference type="ARBA" id="ARBA00022692"/>
    </source>
</evidence>
<organism evidence="21 22">
    <name type="scientific">Hyalella azteca</name>
    <name type="common">Amphipod</name>
    <dbReference type="NCBI Taxonomy" id="294128"/>
    <lineage>
        <taxon>Eukaryota</taxon>
        <taxon>Metazoa</taxon>
        <taxon>Ecdysozoa</taxon>
        <taxon>Arthropoda</taxon>
        <taxon>Crustacea</taxon>
        <taxon>Multicrustacea</taxon>
        <taxon>Malacostraca</taxon>
        <taxon>Eumalacostraca</taxon>
        <taxon>Peracarida</taxon>
        <taxon>Amphipoda</taxon>
        <taxon>Senticaudata</taxon>
        <taxon>Talitrida</taxon>
        <taxon>Talitroidea</taxon>
        <taxon>Hyalellidae</taxon>
        <taxon>Hyalella</taxon>
    </lineage>
</organism>
<comment type="subcellular location">
    <subcellularLocation>
        <location evidence="2 20">Golgi apparatus membrane</location>
        <topology evidence="2 20">Single-pass type II membrane protein</topology>
    </subcellularLocation>
</comment>
<dbReference type="GO" id="GO:0005975">
    <property type="term" value="P:carbohydrate metabolic process"/>
    <property type="evidence" value="ECO:0007669"/>
    <property type="project" value="TreeGrafter"/>
</dbReference>
<dbReference type="GO" id="GO:0050650">
    <property type="term" value="P:chondroitin sulfate proteoglycan biosynthetic process"/>
    <property type="evidence" value="ECO:0007669"/>
    <property type="project" value="TreeGrafter"/>
</dbReference>
<evidence type="ECO:0000256" key="3">
    <source>
        <dbReference type="ARBA" id="ARBA00004922"/>
    </source>
</evidence>
<dbReference type="CDD" id="cd00218">
    <property type="entry name" value="GlcAT-I"/>
    <property type="match status" value="1"/>
</dbReference>
<dbReference type="InterPro" id="IPR029044">
    <property type="entry name" value="Nucleotide-diphossugar_trans"/>
</dbReference>
<evidence type="ECO:0000256" key="18">
    <source>
        <dbReference type="PIRSR" id="PIRSR605027-3"/>
    </source>
</evidence>
<reference evidence="22" key="1">
    <citation type="submission" date="2025-08" db="UniProtKB">
        <authorList>
            <consortium name="RefSeq"/>
        </authorList>
    </citation>
    <scope>IDENTIFICATION</scope>
    <source>
        <tissue evidence="22">Whole organism</tissue>
    </source>
</reference>
<accession>A0A8B7NUM1</accession>
<evidence type="ECO:0000256" key="2">
    <source>
        <dbReference type="ARBA" id="ARBA00004323"/>
    </source>
</evidence>
<keyword evidence="10" id="KW-1133">Transmembrane helix</keyword>
<dbReference type="Gene3D" id="3.90.550.10">
    <property type="entry name" value="Spore Coat Polysaccharide Biosynthesis Protein SpsA, Chain A"/>
    <property type="match status" value="1"/>
</dbReference>
<feature type="binding site" evidence="17">
    <location>
        <position position="162"/>
    </location>
    <ligand>
        <name>UDP-alpha-D-glucuronate</name>
        <dbReference type="ChEBI" id="CHEBI:58052"/>
    </ligand>
</feature>
<keyword evidence="14 18" id="KW-0464">Manganese</keyword>
<evidence type="ECO:0000256" key="13">
    <source>
        <dbReference type="ARBA" id="ARBA00023180"/>
    </source>
</evidence>
<evidence type="ECO:0000256" key="10">
    <source>
        <dbReference type="ARBA" id="ARBA00022989"/>
    </source>
</evidence>
<dbReference type="UniPathway" id="UPA00378"/>
<evidence type="ECO:0000313" key="21">
    <source>
        <dbReference type="Proteomes" id="UP000694843"/>
    </source>
</evidence>
<dbReference type="SUPFAM" id="SSF53448">
    <property type="entry name" value="Nucleotide-diphospho-sugar transferases"/>
    <property type="match status" value="1"/>
</dbReference>
<evidence type="ECO:0000256" key="11">
    <source>
        <dbReference type="ARBA" id="ARBA00023034"/>
    </source>
</evidence>
<evidence type="ECO:0000256" key="9">
    <source>
        <dbReference type="ARBA" id="ARBA00022968"/>
    </source>
</evidence>
<feature type="disulfide bond" description="Interchain" evidence="19">
    <location>
        <position position="38"/>
    </location>
</feature>
<evidence type="ECO:0000256" key="15">
    <source>
        <dbReference type="ARBA" id="ARBA00047979"/>
    </source>
</evidence>
<dbReference type="KEGG" id="hazt:108674071"/>
<feature type="active site" description="Proton donor/acceptor" evidence="16">
    <location>
        <position position="272"/>
    </location>
</feature>
<feature type="binding site" evidence="17">
    <location>
        <begin position="187"/>
        <end position="189"/>
    </location>
    <ligand>
        <name>UDP-alpha-D-glucuronate</name>
        <dbReference type="ChEBI" id="CHEBI:58052"/>
    </ligand>
</feature>
<feature type="binding site" evidence="17">
    <location>
        <position position="124"/>
    </location>
    <ligand>
        <name>UDP-alpha-D-glucuronate</name>
        <dbReference type="ChEBI" id="CHEBI:58052"/>
    </ligand>
</feature>
<dbReference type="PANTHER" id="PTHR10896">
    <property type="entry name" value="GALACTOSYLGALACTOSYLXYLOSYLPROTEIN 3-BETA-GLUCURONOSYLTRANSFERASE BETA-1,3-GLUCURONYLTRANSFERASE"/>
    <property type="match status" value="1"/>
</dbReference>
<comment type="pathway">
    <text evidence="3 20">Protein modification; protein glycosylation.</text>
</comment>
<dbReference type="OMA" id="ITHENPG"/>
<dbReference type="GO" id="GO:0046872">
    <property type="term" value="F:metal ion binding"/>
    <property type="evidence" value="ECO:0007669"/>
    <property type="project" value="UniProtKB-KW"/>
</dbReference>
<protein>
    <recommendedName>
        <fullName evidence="5 20">Galactosylgalactosylxylosylprotein 3-beta-glucuronosyltransferase</fullName>
        <ecNumber evidence="5 20">2.4.1.135</ecNumber>
    </recommendedName>
</protein>
<comment type="similarity">
    <text evidence="4 20">Belongs to the glycosyltransferase 43 family.</text>
</comment>
<dbReference type="GO" id="GO:0015018">
    <property type="term" value="F:galactosylgalactosylxylosylprotein 3-beta-glucuronosyltransferase activity"/>
    <property type="evidence" value="ECO:0007669"/>
    <property type="project" value="UniProtKB-UniRule"/>
</dbReference>
<feature type="binding site" evidence="17">
    <location>
        <begin position="93"/>
        <end position="95"/>
    </location>
    <ligand>
        <name>UDP-alpha-D-glucuronate</name>
        <dbReference type="ChEBI" id="CHEBI:58052"/>
    </ligand>
</feature>
<feature type="binding site" evidence="17">
    <location>
        <position position="167"/>
    </location>
    <ligand>
        <name>UDP-alpha-D-glucuronate</name>
        <dbReference type="ChEBI" id="CHEBI:58052"/>
    </ligand>
</feature>
<name>A0A8B7NUM1_HYAAZ</name>
<evidence type="ECO:0000256" key="1">
    <source>
        <dbReference type="ARBA" id="ARBA00001936"/>
    </source>
</evidence>
<evidence type="ECO:0000256" key="19">
    <source>
        <dbReference type="PIRSR" id="PIRSR605027-5"/>
    </source>
</evidence>
<feature type="binding site" evidence="17">
    <location>
        <begin position="300"/>
        <end position="302"/>
    </location>
    <ligand>
        <name>UDP-alpha-D-glucuronate</name>
        <dbReference type="ChEBI" id="CHEBI:58052"/>
    </ligand>
</feature>
<dbReference type="OrthoDB" id="675023at2759"/>
<keyword evidence="11 20" id="KW-0333">Golgi apparatus</keyword>
<keyword evidence="6 20" id="KW-0808">Transferase</keyword>
<dbReference type="Proteomes" id="UP000694843">
    <property type="component" value="Unplaced"/>
</dbReference>
<evidence type="ECO:0000256" key="5">
    <source>
        <dbReference type="ARBA" id="ARBA00012641"/>
    </source>
</evidence>
<comment type="cofactor">
    <cofactor evidence="1 18 20">
        <name>Mn(2+)</name>
        <dbReference type="ChEBI" id="CHEBI:29035"/>
    </cofactor>
</comment>
<dbReference type="EC" id="2.4.1.135" evidence="5 20"/>
<evidence type="ECO:0000256" key="16">
    <source>
        <dbReference type="PIRSR" id="PIRSR605027-1"/>
    </source>
</evidence>
<keyword evidence="21" id="KW-1185">Reference proteome</keyword>
<dbReference type="RefSeq" id="XP_018017459.1">
    <property type="nucleotide sequence ID" value="XM_018161970.2"/>
</dbReference>
<evidence type="ECO:0000256" key="6">
    <source>
        <dbReference type="ARBA" id="ARBA00022679"/>
    </source>
</evidence>
<evidence type="ECO:0000256" key="4">
    <source>
        <dbReference type="ARBA" id="ARBA00007706"/>
    </source>
</evidence>
<dbReference type="GO" id="GO:0000139">
    <property type="term" value="C:Golgi membrane"/>
    <property type="evidence" value="ECO:0007669"/>
    <property type="project" value="UniProtKB-SubCell"/>
</dbReference>
<dbReference type="InterPro" id="IPR005027">
    <property type="entry name" value="Glyco_trans_43"/>
</dbReference>